<dbReference type="EMBL" id="CABWIE010000008">
    <property type="protein sequence ID" value="VWL90988.1"/>
    <property type="molecule type" value="Genomic_DNA"/>
</dbReference>
<dbReference type="EMBL" id="CABWIH010000022">
    <property type="protein sequence ID" value="VWL88862.1"/>
    <property type="molecule type" value="Genomic_DNA"/>
</dbReference>
<evidence type="ECO:0000313" key="1">
    <source>
        <dbReference type="EMBL" id="VWL88862.1"/>
    </source>
</evidence>
<name>A0A5K1IRG2_9ACTN</name>
<protein>
    <submittedName>
        <fullName evidence="2">Redox-active protein (C_GCAxxG_C_C)</fullName>
    </submittedName>
</protein>
<sequence>MKLSMITRTVTGTIGGYTVTKETTMKQIDTAQLDINACQAQAAEYHARGFNCAQAVACTLAPAVGLDPQVAFTLTEGFGAGMGGMTETCGAISGAVAIMGFVMSDGMENPKTKGLTYKLSREIAMRFKTKNTTTVCGTLKGIGSDKGPLRSCPGCIDDAVEIACDVLKQLTE</sequence>
<dbReference type="InterPro" id="IPR010181">
    <property type="entry name" value="CGCAxxGCC_motif"/>
</dbReference>
<reference evidence="3 4" key="1">
    <citation type="submission" date="2019-10" db="EMBL/GenBank/DDBJ databases">
        <authorList>
            <person name="Wolf R A."/>
        </authorList>
    </citation>
    <scope>NUCLEOTIDE SEQUENCE [LARGE SCALE GENOMIC DNA]</scope>
    <source>
        <strain evidence="1">Collinsella_aerofaciens_AK_138A</strain>
        <strain evidence="2">Collinsella_aerofaciens_MC2</strain>
    </source>
</reference>
<dbReference type="Proteomes" id="UP000330807">
    <property type="component" value="Unassembled WGS sequence"/>
</dbReference>
<organism evidence="2 4">
    <name type="scientific">Collinsella aerofaciens</name>
    <dbReference type="NCBI Taxonomy" id="74426"/>
    <lineage>
        <taxon>Bacteria</taxon>
        <taxon>Bacillati</taxon>
        <taxon>Actinomycetota</taxon>
        <taxon>Coriobacteriia</taxon>
        <taxon>Coriobacteriales</taxon>
        <taxon>Coriobacteriaceae</taxon>
        <taxon>Collinsella</taxon>
    </lineage>
</organism>
<evidence type="ECO:0000313" key="2">
    <source>
        <dbReference type="EMBL" id="VWL90988.1"/>
    </source>
</evidence>
<evidence type="ECO:0000313" key="4">
    <source>
        <dbReference type="Proteomes" id="UP000361836"/>
    </source>
</evidence>
<evidence type="ECO:0000313" key="3">
    <source>
        <dbReference type="Proteomes" id="UP000330807"/>
    </source>
</evidence>
<dbReference type="AlphaFoldDB" id="A0A5K1IRG2"/>
<dbReference type="NCBIfam" id="TIGR01909">
    <property type="entry name" value="C_GCAxxG_C_C"/>
    <property type="match status" value="1"/>
</dbReference>
<dbReference type="Pfam" id="PF09719">
    <property type="entry name" value="C_GCAxxG_C_C"/>
    <property type="match status" value="1"/>
</dbReference>
<gene>
    <name evidence="2" type="ORF">KCJAJFAP_01947</name>
    <name evidence="1" type="ORF">LMKDKBCB_01048</name>
</gene>
<dbReference type="Proteomes" id="UP000361836">
    <property type="component" value="Unassembled WGS sequence"/>
</dbReference>
<dbReference type="RefSeq" id="WP_152076121.1">
    <property type="nucleotide sequence ID" value="NZ_CABWIH010000022.1"/>
</dbReference>
<accession>A0A5K1IRG2</accession>
<keyword evidence="4" id="KW-1185">Reference proteome</keyword>
<proteinExistence type="predicted"/>